<organism evidence="3">
    <name type="scientific">Leptosphaeria maculans (strain JN3 / isolate v23.1.3 / race Av1-4-5-6-7-8)</name>
    <name type="common">Blackleg fungus</name>
    <name type="synonym">Phoma lingam</name>
    <dbReference type="NCBI Taxonomy" id="985895"/>
    <lineage>
        <taxon>Eukaryota</taxon>
        <taxon>Fungi</taxon>
        <taxon>Dikarya</taxon>
        <taxon>Ascomycota</taxon>
        <taxon>Pezizomycotina</taxon>
        <taxon>Dothideomycetes</taxon>
        <taxon>Pleosporomycetidae</taxon>
        <taxon>Pleosporales</taxon>
        <taxon>Pleosporineae</taxon>
        <taxon>Leptosphaeriaceae</taxon>
        <taxon>Plenodomus</taxon>
        <taxon>Plenodomus lingam/Leptosphaeria maculans species complex</taxon>
    </lineage>
</organism>
<evidence type="ECO:0000313" key="3">
    <source>
        <dbReference type="Proteomes" id="UP000002668"/>
    </source>
</evidence>
<dbReference type="HOGENOM" id="CLU_1886142_0_0_1"/>
<dbReference type="EMBL" id="FP929131">
    <property type="protein sequence ID" value="CBX97300.1"/>
    <property type="molecule type" value="Genomic_DNA"/>
</dbReference>
<evidence type="ECO:0000256" key="1">
    <source>
        <dbReference type="SAM" id="MobiDB-lite"/>
    </source>
</evidence>
<dbReference type="VEuPathDB" id="FungiDB:LEMA_P104310.1"/>
<protein>
    <submittedName>
        <fullName evidence="2">Predicted protein</fullName>
    </submittedName>
</protein>
<sequence length="135" mass="14899">MSTYQPPIACAFTLSLGEYQYAQSHLGCRREPIEVSSRLICSQLELGPTIGSRRIQNTKRPAGGMGIKNAHVWQAKDDGWDQSGRNGAFLIPVDPRDRRYTGTQSRSGRRTGDLHPGAYAFPRATGILHDSLGDR</sequence>
<feature type="region of interest" description="Disordered" evidence="1">
    <location>
        <begin position="84"/>
        <end position="120"/>
    </location>
</feature>
<reference evidence="3" key="1">
    <citation type="journal article" date="2011" name="Nat. Commun.">
        <title>Effector diversification within compartments of the Leptosphaeria maculans genome affected by Repeat-Induced Point mutations.</title>
        <authorList>
            <person name="Rouxel T."/>
            <person name="Grandaubert J."/>
            <person name="Hane J.K."/>
            <person name="Hoede C."/>
            <person name="van de Wouw A.P."/>
            <person name="Couloux A."/>
            <person name="Dominguez V."/>
            <person name="Anthouard V."/>
            <person name="Bally P."/>
            <person name="Bourras S."/>
            <person name="Cozijnsen A.J."/>
            <person name="Ciuffetti L.M."/>
            <person name="Degrave A."/>
            <person name="Dilmaghani A."/>
            <person name="Duret L."/>
            <person name="Fudal I."/>
            <person name="Goodwin S.B."/>
            <person name="Gout L."/>
            <person name="Glaser N."/>
            <person name="Linglin J."/>
            <person name="Kema G.H.J."/>
            <person name="Lapalu N."/>
            <person name="Lawrence C.B."/>
            <person name="May K."/>
            <person name="Meyer M."/>
            <person name="Ollivier B."/>
            <person name="Poulain J."/>
            <person name="Schoch C.L."/>
            <person name="Simon A."/>
            <person name="Spatafora J.W."/>
            <person name="Stachowiak A."/>
            <person name="Turgeon B.G."/>
            <person name="Tyler B.M."/>
            <person name="Vincent D."/>
            <person name="Weissenbach J."/>
            <person name="Amselem J."/>
            <person name="Quesneville H."/>
            <person name="Oliver R.P."/>
            <person name="Wincker P."/>
            <person name="Balesdent M.-H."/>
            <person name="Howlett B.J."/>
        </authorList>
    </citation>
    <scope>NUCLEOTIDE SEQUENCE [LARGE SCALE GENOMIC DNA]</scope>
    <source>
        <strain evidence="3">JN3 / isolate v23.1.3 / race Av1-4-5-6-7-8</strain>
    </source>
</reference>
<dbReference type="InParanoid" id="E5A104"/>
<name>E5A104_LEPMJ</name>
<proteinExistence type="predicted"/>
<keyword evidence="3" id="KW-1185">Reference proteome</keyword>
<accession>E5A104</accession>
<gene>
    <name evidence="2" type="ORF">LEMA_P104310.1</name>
</gene>
<dbReference type="Proteomes" id="UP000002668">
    <property type="component" value="Genome"/>
</dbReference>
<evidence type="ECO:0000313" key="2">
    <source>
        <dbReference type="EMBL" id="CBX97300.1"/>
    </source>
</evidence>
<dbReference type="AlphaFoldDB" id="E5A104"/>